<reference evidence="1 2" key="1">
    <citation type="submission" date="2015-09" db="EMBL/GenBank/DDBJ databases">
        <authorList>
            <consortium name="Pathogen Informatics"/>
        </authorList>
    </citation>
    <scope>NUCLEOTIDE SEQUENCE [LARGE SCALE GENOMIC DNA]</scope>
    <source>
        <strain evidence="1 2">2789STDY5834948</strain>
    </source>
</reference>
<gene>
    <name evidence="1" type="ORF">ERS852560_00139</name>
</gene>
<organism evidence="1 2">
    <name type="scientific">Parabacteroides distasonis</name>
    <dbReference type="NCBI Taxonomy" id="823"/>
    <lineage>
        <taxon>Bacteria</taxon>
        <taxon>Pseudomonadati</taxon>
        <taxon>Bacteroidota</taxon>
        <taxon>Bacteroidia</taxon>
        <taxon>Bacteroidales</taxon>
        <taxon>Tannerellaceae</taxon>
        <taxon>Parabacteroides</taxon>
    </lineage>
</organism>
<evidence type="ECO:0000313" key="2">
    <source>
        <dbReference type="Proteomes" id="UP000095332"/>
    </source>
</evidence>
<protein>
    <submittedName>
        <fullName evidence="1">Uncharacterized protein</fullName>
    </submittedName>
</protein>
<dbReference type="EMBL" id="CZBM01000001">
    <property type="protein sequence ID" value="CUP50617.1"/>
    <property type="molecule type" value="Genomic_DNA"/>
</dbReference>
<evidence type="ECO:0000313" key="1">
    <source>
        <dbReference type="EMBL" id="CUP50617.1"/>
    </source>
</evidence>
<dbReference type="Proteomes" id="UP000095332">
    <property type="component" value="Unassembled WGS sequence"/>
</dbReference>
<proteinExistence type="predicted"/>
<name>A0A174NUU5_PARDI</name>
<dbReference type="AlphaFoldDB" id="A0A174NUU5"/>
<accession>A0A174NUU5</accession>
<sequence>MRFSLLISIIQLYVVPNSCKSLLFLIHMYNPQNHPNEFLKRNGLIFVGMLKRSGSILDKIQWH</sequence>